<keyword evidence="2" id="KW-0342">GTP-binding</keyword>
<reference evidence="4 5" key="1">
    <citation type="journal article" date="2016" name="Nat. Commun.">
        <title>Thousands of microbial genomes shed light on interconnected biogeochemical processes in an aquifer system.</title>
        <authorList>
            <person name="Anantharaman K."/>
            <person name="Brown C.T."/>
            <person name="Hug L.A."/>
            <person name="Sharon I."/>
            <person name="Castelle C.J."/>
            <person name="Probst A.J."/>
            <person name="Thomas B.C."/>
            <person name="Singh A."/>
            <person name="Wilkins M.J."/>
            <person name="Karaoz U."/>
            <person name="Brodie E.L."/>
            <person name="Williams K.H."/>
            <person name="Hubbard S.S."/>
            <person name="Banfield J.F."/>
        </authorList>
    </citation>
    <scope>NUCLEOTIDE SEQUENCE [LARGE SCALE GENOMIC DNA]</scope>
</reference>
<dbReference type="EMBL" id="MEZK01000021">
    <property type="protein sequence ID" value="OGD62466.1"/>
    <property type="molecule type" value="Genomic_DNA"/>
</dbReference>
<dbReference type="AlphaFoldDB" id="A0A1F5E564"/>
<evidence type="ECO:0000256" key="2">
    <source>
        <dbReference type="ARBA" id="ARBA00023134"/>
    </source>
</evidence>
<dbReference type="SUPFAM" id="SSF52374">
    <property type="entry name" value="Nucleotidylyl transferase"/>
    <property type="match status" value="1"/>
</dbReference>
<dbReference type="InterPro" id="IPR004821">
    <property type="entry name" value="Cyt_trans-like"/>
</dbReference>
<dbReference type="PANTHER" id="PTHR40732">
    <property type="entry name" value="UPF0218 PROTEIN TK1697"/>
    <property type="match status" value="1"/>
</dbReference>
<name>A0A1F5E564_9BACT</name>
<dbReference type="InterPro" id="IPR014729">
    <property type="entry name" value="Rossmann-like_a/b/a_fold"/>
</dbReference>
<dbReference type="Proteomes" id="UP000177006">
    <property type="component" value="Unassembled WGS sequence"/>
</dbReference>
<evidence type="ECO:0000256" key="1">
    <source>
        <dbReference type="ARBA" id="ARBA00022741"/>
    </source>
</evidence>
<accession>A0A1F5E564</accession>
<keyword evidence="1" id="KW-0547">Nucleotide-binding</keyword>
<feature type="domain" description="Cytidyltransferase-like" evidence="3">
    <location>
        <begin position="9"/>
        <end position="145"/>
    </location>
</feature>
<dbReference type="Pfam" id="PF01467">
    <property type="entry name" value="CTP_transf_like"/>
    <property type="match status" value="1"/>
</dbReference>
<comment type="caution">
    <text evidence="4">The sequence shown here is derived from an EMBL/GenBank/DDBJ whole genome shotgun (WGS) entry which is preliminary data.</text>
</comment>
<organism evidence="4 5">
    <name type="scientific">Candidatus Beckwithbacteria bacterium RBG_13_42_9</name>
    <dbReference type="NCBI Taxonomy" id="1797457"/>
    <lineage>
        <taxon>Bacteria</taxon>
        <taxon>Candidatus Beckwithiibacteriota</taxon>
    </lineage>
</organism>
<proteinExistence type="inferred from homology"/>
<dbReference type="Gene3D" id="3.40.50.620">
    <property type="entry name" value="HUPs"/>
    <property type="match status" value="1"/>
</dbReference>
<protein>
    <recommendedName>
        <fullName evidence="3">Cytidyltransferase-like domain-containing protein</fullName>
    </recommendedName>
</protein>
<dbReference type="STRING" id="1797457.A2160_00065"/>
<gene>
    <name evidence="4" type="ORF">A2160_00065</name>
</gene>
<evidence type="ECO:0000313" key="5">
    <source>
        <dbReference type="Proteomes" id="UP000177006"/>
    </source>
</evidence>
<dbReference type="GO" id="GO:0005525">
    <property type="term" value="F:GTP binding"/>
    <property type="evidence" value="ECO:0007669"/>
    <property type="project" value="UniProtKB-KW"/>
</dbReference>
<dbReference type="Pfam" id="PF04019">
    <property type="entry name" value="DUF359"/>
    <property type="match status" value="1"/>
</dbReference>
<dbReference type="PANTHER" id="PTHR40732:SF1">
    <property type="entry name" value="GTP-DEPENDENT DEPHOSPHO-COA KINASE"/>
    <property type="match status" value="1"/>
</dbReference>
<dbReference type="NCBIfam" id="NF001985">
    <property type="entry name" value="PRK00777.1"/>
    <property type="match status" value="1"/>
</dbReference>
<dbReference type="GO" id="GO:0016301">
    <property type="term" value="F:kinase activity"/>
    <property type="evidence" value="ECO:0007669"/>
    <property type="project" value="InterPro"/>
</dbReference>
<dbReference type="NCBIfam" id="TIGR00125">
    <property type="entry name" value="cyt_tran_rel"/>
    <property type="match status" value="1"/>
</dbReference>
<dbReference type="GO" id="GO:0015937">
    <property type="term" value="P:coenzyme A biosynthetic process"/>
    <property type="evidence" value="ECO:0007669"/>
    <property type="project" value="InterPro"/>
</dbReference>
<dbReference type="InterPro" id="IPR007164">
    <property type="entry name" value="GTP-dep_dephospho-CoA_kin"/>
</dbReference>
<evidence type="ECO:0000259" key="3">
    <source>
        <dbReference type="Pfam" id="PF01467"/>
    </source>
</evidence>
<dbReference type="HAMAP" id="MF_00590">
    <property type="entry name" value="Dephospho_CoA_kinase_GTP_dep"/>
    <property type="match status" value="1"/>
</dbReference>
<evidence type="ECO:0000313" key="4">
    <source>
        <dbReference type="EMBL" id="OGD62466.1"/>
    </source>
</evidence>
<sequence length="323" mass="36633">MKLYQLAALGGTFDHFHKGHQQFLSFAFSLSQKVVIGITNERLASQKAFPESLQSFPQRRKELVSFLKSQKFYSRSSLVILNDIYGPTLQPDKIQALVASELTYPGAKKVNYKRQSLNLKKLPIYVCPMIKSDDSRYLSSTRIRQGLVARSGQVYRHLFKQSYHLTNKQRLALKKPLGKLIIKNTRLNLQTLINQTRPLKISLVGDFITNYFVKHHLHFNYALVDWHIARKPVTLPYQSAFFATVKNPAGQITAAAAQKIFQLIKTQKKGVIRIIGEEDLLTIPIVLSLPLSSLVIYGQPHQGCVVVQVNEEAKKNFAKLASD</sequence>